<dbReference type="PANTHER" id="PTHR43477:SF1">
    <property type="entry name" value="DIHYDROANTICAPSIN 7-DEHYDROGENASE"/>
    <property type="match status" value="1"/>
</dbReference>
<accession>A0A6P1Y610</accession>
<evidence type="ECO:0000313" key="4">
    <source>
        <dbReference type="Proteomes" id="UP000464374"/>
    </source>
</evidence>
<protein>
    <submittedName>
        <fullName evidence="3">SDR family oxidoreductase</fullName>
    </submittedName>
</protein>
<dbReference type="Pfam" id="PF13561">
    <property type="entry name" value="adh_short_C2"/>
    <property type="match status" value="1"/>
</dbReference>
<evidence type="ECO:0000313" key="3">
    <source>
        <dbReference type="EMBL" id="QHX44372.1"/>
    </source>
</evidence>
<evidence type="ECO:0000256" key="2">
    <source>
        <dbReference type="ARBA" id="ARBA00023002"/>
    </source>
</evidence>
<dbReference type="EMBL" id="CP048020">
    <property type="protein sequence ID" value="QHX44372.1"/>
    <property type="molecule type" value="Genomic_DNA"/>
</dbReference>
<proteinExistence type="inferred from homology"/>
<organism evidence="3 4">
    <name type="scientific">Treponema vincentii</name>
    <dbReference type="NCBI Taxonomy" id="69710"/>
    <lineage>
        <taxon>Bacteria</taxon>
        <taxon>Pseudomonadati</taxon>
        <taxon>Spirochaetota</taxon>
        <taxon>Spirochaetia</taxon>
        <taxon>Spirochaetales</taxon>
        <taxon>Treponemataceae</taxon>
        <taxon>Treponema</taxon>
    </lineage>
</organism>
<gene>
    <name evidence="3" type="ORF">GWP43_13890</name>
</gene>
<sequence>MDNVLQGKSALVVGGTSGIGYCLAQSLLQESVSVVMQGQSNSKRVASLCCQGNVACFICDLQKASYVGELCKYANAADILCVAYGPFLQKPLDMTSAQEWSATVYANLTLPGILVSSALAGMKERLWGRILLFGGTETQVLRGFRTNAVYGAAKTGLISLVKSVSMEYAQYGITANAVCPGFTDSGLLSENTRAIWAKKNPDGELINPTTITDAALFLLKECAYNGVILPVDKGWSSF</sequence>
<dbReference type="InterPro" id="IPR036291">
    <property type="entry name" value="NAD(P)-bd_dom_sf"/>
</dbReference>
<dbReference type="PRINTS" id="PR00081">
    <property type="entry name" value="GDHRDH"/>
</dbReference>
<dbReference type="RefSeq" id="WP_162664645.1">
    <property type="nucleotide sequence ID" value="NZ_CP048020.1"/>
</dbReference>
<dbReference type="KEGG" id="trz:GWP43_13890"/>
<dbReference type="Proteomes" id="UP000464374">
    <property type="component" value="Chromosome"/>
</dbReference>
<dbReference type="InterPro" id="IPR051122">
    <property type="entry name" value="SDR_DHRS6-like"/>
</dbReference>
<dbReference type="GO" id="GO:0016491">
    <property type="term" value="F:oxidoreductase activity"/>
    <property type="evidence" value="ECO:0007669"/>
    <property type="project" value="UniProtKB-KW"/>
</dbReference>
<reference evidence="3 4" key="1">
    <citation type="submission" date="2020-01" db="EMBL/GenBank/DDBJ databases">
        <title>Complete genome sequence of a human oral phylogroup 1 Treponema sp. strain ATCC 700766, originally isolated from periodontitis dental plaque.</title>
        <authorList>
            <person name="Chan Y."/>
            <person name="Huo Y.-B."/>
            <person name="Yu X.-L."/>
            <person name="Zeng H."/>
            <person name="Leung W.-K."/>
            <person name="Watt R.M."/>
        </authorList>
    </citation>
    <scope>NUCLEOTIDE SEQUENCE [LARGE SCALE GENOMIC DNA]</scope>
    <source>
        <strain evidence="3 4">OMZ 804</strain>
    </source>
</reference>
<dbReference type="SUPFAM" id="SSF51735">
    <property type="entry name" value="NAD(P)-binding Rossmann-fold domains"/>
    <property type="match status" value="1"/>
</dbReference>
<name>A0A6P1Y610_9SPIR</name>
<dbReference type="AlphaFoldDB" id="A0A6P1Y610"/>
<dbReference type="CDD" id="cd05233">
    <property type="entry name" value="SDR_c"/>
    <property type="match status" value="1"/>
</dbReference>
<dbReference type="InterPro" id="IPR002347">
    <property type="entry name" value="SDR_fam"/>
</dbReference>
<keyword evidence="2" id="KW-0560">Oxidoreductase</keyword>
<dbReference type="PANTHER" id="PTHR43477">
    <property type="entry name" value="DIHYDROANTICAPSIN 7-DEHYDROGENASE"/>
    <property type="match status" value="1"/>
</dbReference>
<dbReference type="Gene3D" id="3.40.50.720">
    <property type="entry name" value="NAD(P)-binding Rossmann-like Domain"/>
    <property type="match status" value="1"/>
</dbReference>
<evidence type="ECO:0000256" key="1">
    <source>
        <dbReference type="ARBA" id="ARBA00006484"/>
    </source>
</evidence>
<comment type="similarity">
    <text evidence="1">Belongs to the short-chain dehydrogenases/reductases (SDR) family.</text>
</comment>